<evidence type="ECO:0000256" key="3">
    <source>
        <dbReference type="ARBA" id="ARBA00023163"/>
    </source>
</evidence>
<dbReference type="InterPro" id="IPR036271">
    <property type="entry name" value="Tet_transcr_reg_TetR-rel_C_sf"/>
</dbReference>
<dbReference type="Gene3D" id="1.10.357.10">
    <property type="entry name" value="Tetracycline Repressor, domain 2"/>
    <property type="match status" value="1"/>
</dbReference>
<proteinExistence type="predicted"/>
<evidence type="ECO:0000256" key="2">
    <source>
        <dbReference type="ARBA" id="ARBA00023125"/>
    </source>
</evidence>
<evidence type="ECO:0000313" key="6">
    <source>
        <dbReference type="EMBL" id="GLK84535.1"/>
    </source>
</evidence>
<dbReference type="Pfam" id="PF00440">
    <property type="entry name" value="TetR_N"/>
    <property type="match status" value="1"/>
</dbReference>
<organism evidence="6 7">
    <name type="scientific">Ancylobacter defluvii</name>
    <dbReference type="NCBI Taxonomy" id="1282440"/>
    <lineage>
        <taxon>Bacteria</taxon>
        <taxon>Pseudomonadati</taxon>
        <taxon>Pseudomonadota</taxon>
        <taxon>Alphaproteobacteria</taxon>
        <taxon>Hyphomicrobiales</taxon>
        <taxon>Xanthobacteraceae</taxon>
        <taxon>Ancylobacter</taxon>
    </lineage>
</organism>
<keyword evidence="1" id="KW-0805">Transcription regulation</keyword>
<dbReference type="SUPFAM" id="SSF46689">
    <property type="entry name" value="Homeodomain-like"/>
    <property type="match status" value="1"/>
</dbReference>
<gene>
    <name evidence="6" type="ORF">GCM10017653_26050</name>
</gene>
<reference evidence="6" key="1">
    <citation type="journal article" date="2014" name="Int. J. Syst. Evol. Microbiol.">
        <title>Complete genome sequence of Corynebacterium casei LMG S-19264T (=DSM 44701T), isolated from a smear-ripened cheese.</title>
        <authorList>
            <consortium name="US DOE Joint Genome Institute (JGI-PGF)"/>
            <person name="Walter F."/>
            <person name="Albersmeier A."/>
            <person name="Kalinowski J."/>
            <person name="Ruckert C."/>
        </authorList>
    </citation>
    <scope>NUCLEOTIDE SEQUENCE</scope>
    <source>
        <strain evidence="6">VKM B-2789</strain>
    </source>
</reference>
<evidence type="ECO:0000256" key="4">
    <source>
        <dbReference type="PROSITE-ProRule" id="PRU00335"/>
    </source>
</evidence>
<dbReference type="PANTHER" id="PTHR47506">
    <property type="entry name" value="TRANSCRIPTIONAL REGULATORY PROTEIN"/>
    <property type="match status" value="1"/>
</dbReference>
<evidence type="ECO:0000259" key="5">
    <source>
        <dbReference type="PROSITE" id="PS50977"/>
    </source>
</evidence>
<dbReference type="PANTHER" id="PTHR47506:SF1">
    <property type="entry name" value="HTH-TYPE TRANSCRIPTIONAL REGULATOR YJDC"/>
    <property type="match status" value="1"/>
</dbReference>
<feature type="domain" description="HTH tetR-type" evidence="5">
    <location>
        <begin position="15"/>
        <end position="75"/>
    </location>
</feature>
<sequence length="212" mass="24247">MSQSQSELLPRRRSIDTRKRLLDLAEQQVLAKGFVATSIEELVAGVGITKSGFFYHFKDKNDLARALLERHIVRERELLDDLFRRADELNDDPLHGFLVALRLFAEMMAALPEAHPGCIAATLCYQDQLFDRTIHELNAQSVLSWRVRFRERFARIVAAYPPAEPVDLDALADMMSTLIEGGLVMGRALRDPSILPRQVLLFRDFVRLTFRP</sequence>
<comment type="caution">
    <text evidence="6">The sequence shown here is derived from an EMBL/GenBank/DDBJ whole genome shotgun (WGS) entry which is preliminary data.</text>
</comment>
<dbReference type="AlphaFoldDB" id="A0A9W6NBE3"/>
<dbReference type="InterPro" id="IPR001647">
    <property type="entry name" value="HTH_TetR"/>
</dbReference>
<dbReference type="InterPro" id="IPR009057">
    <property type="entry name" value="Homeodomain-like_sf"/>
</dbReference>
<reference evidence="6" key="2">
    <citation type="submission" date="2023-01" db="EMBL/GenBank/DDBJ databases">
        <authorList>
            <person name="Sun Q."/>
            <person name="Evtushenko L."/>
        </authorList>
    </citation>
    <scope>NUCLEOTIDE SEQUENCE</scope>
    <source>
        <strain evidence="6">VKM B-2789</strain>
    </source>
</reference>
<feature type="DNA-binding region" description="H-T-H motif" evidence="4">
    <location>
        <begin position="38"/>
        <end position="57"/>
    </location>
</feature>
<evidence type="ECO:0000313" key="7">
    <source>
        <dbReference type="Proteomes" id="UP001143330"/>
    </source>
</evidence>
<name>A0A9W6NBE3_9HYPH</name>
<dbReference type="PROSITE" id="PS50977">
    <property type="entry name" value="HTH_TETR_2"/>
    <property type="match status" value="1"/>
</dbReference>
<keyword evidence="7" id="KW-1185">Reference proteome</keyword>
<dbReference type="EMBL" id="BSFM01000014">
    <property type="protein sequence ID" value="GLK84535.1"/>
    <property type="molecule type" value="Genomic_DNA"/>
</dbReference>
<dbReference type="RefSeq" id="WP_213364424.1">
    <property type="nucleotide sequence ID" value="NZ_BSFM01000014.1"/>
</dbReference>
<dbReference type="Proteomes" id="UP001143330">
    <property type="component" value="Unassembled WGS sequence"/>
</dbReference>
<keyword evidence="3" id="KW-0804">Transcription</keyword>
<protein>
    <recommendedName>
        <fullName evidence="5">HTH tetR-type domain-containing protein</fullName>
    </recommendedName>
</protein>
<accession>A0A9W6NBE3</accession>
<keyword evidence="2 4" id="KW-0238">DNA-binding</keyword>
<dbReference type="GO" id="GO:0003677">
    <property type="term" value="F:DNA binding"/>
    <property type="evidence" value="ECO:0007669"/>
    <property type="project" value="UniProtKB-UniRule"/>
</dbReference>
<evidence type="ECO:0000256" key="1">
    <source>
        <dbReference type="ARBA" id="ARBA00023015"/>
    </source>
</evidence>
<dbReference type="SUPFAM" id="SSF48498">
    <property type="entry name" value="Tetracyclin repressor-like, C-terminal domain"/>
    <property type="match status" value="1"/>
</dbReference>